<name>A0A4Y2VSJ9_ARAVE</name>
<reference evidence="1 2" key="1">
    <citation type="journal article" date="2019" name="Sci. Rep.">
        <title>Orb-weaving spider Araneus ventricosus genome elucidates the spidroin gene catalogue.</title>
        <authorList>
            <person name="Kono N."/>
            <person name="Nakamura H."/>
            <person name="Ohtoshi R."/>
            <person name="Moran D.A.P."/>
            <person name="Shinohara A."/>
            <person name="Yoshida Y."/>
            <person name="Fujiwara M."/>
            <person name="Mori M."/>
            <person name="Tomita M."/>
            <person name="Arakawa K."/>
        </authorList>
    </citation>
    <scope>NUCLEOTIDE SEQUENCE [LARGE SCALE GENOMIC DNA]</scope>
</reference>
<evidence type="ECO:0000313" key="2">
    <source>
        <dbReference type="Proteomes" id="UP000499080"/>
    </source>
</evidence>
<gene>
    <name evidence="1" type="ORF">AVEN_12127_1</name>
</gene>
<accession>A0A4Y2VSJ9</accession>
<organism evidence="1 2">
    <name type="scientific">Araneus ventricosus</name>
    <name type="common">Orbweaver spider</name>
    <name type="synonym">Epeira ventricosa</name>
    <dbReference type="NCBI Taxonomy" id="182803"/>
    <lineage>
        <taxon>Eukaryota</taxon>
        <taxon>Metazoa</taxon>
        <taxon>Ecdysozoa</taxon>
        <taxon>Arthropoda</taxon>
        <taxon>Chelicerata</taxon>
        <taxon>Arachnida</taxon>
        <taxon>Araneae</taxon>
        <taxon>Araneomorphae</taxon>
        <taxon>Entelegynae</taxon>
        <taxon>Araneoidea</taxon>
        <taxon>Araneidae</taxon>
        <taxon>Araneus</taxon>
    </lineage>
</organism>
<sequence>MRHVIHGGSKVRYRRSSIPNFSFPTRRISDFPASLRGPNLGRSFDVPLSSHRGLKLESAHQVLDFEIVEIPALPFGYEYFHRFLKLTKNYARKISTSLSRIRSILRESIVIVTKIRTPDFDGSPRFRPPRVRKTQFWNYVCL</sequence>
<dbReference type="EMBL" id="BGPR01049825">
    <property type="protein sequence ID" value="GBO26840.1"/>
    <property type="molecule type" value="Genomic_DNA"/>
</dbReference>
<keyword evidence="2" id="KW-1185">Reference proteome</keyword>
<evidence type="ECO:0000313" key="1">
    <source>
        <dbReference type="EMBL" id="GBO26840.1"/>
    </source>
</evidence>
<comment type="caution">
    <text evidence="1">The sequence shown here is derived from an EMBL/GenBank/DDBJ whole genome shotgun (WGS) entry which is preliminary data.</text>
</comment>
<dbReference type="AlphaFoldDB" id="A0A4Y2VSJ9"/>
<proteinExistence type="predicted"/>
<dbReference type="Proteomes" id="UP000499080">
    <property type="component" value="Unassembled WGS sequence"/>
</dbReference>
<protein>
    <submittedName>
        <fullName evidence="1">Uncharacterized protein</fullName>
    </submittedName>
</protein>